<dbReference type="GeneID" id="59301465"/>
<comment type="caution">
    <text evidence="1">The sequence shown here is derived from an EMBL/GenBank/DDBJ whole genome shotgun (WGS) entry which is preliminary data.</text>
</comment>
<organism evidence="1 2">
    <name type="scientific">Fusarium tjaetaba</name>
    <dbReference type="NCBI Taxonomy" id="1567544"/>
    <lineage>
        <taxon>Eukaryota</taxon>
        <taxon>Fungi</taxon>
        <taxon>Dikarya</taxon>
        <taxon>Ascomycota</taxon>
        <taxon>Pezizomycotina</taxon>
        <taxon>Sordariomycetes</taxon>
        <taxon>Hypocreomycetidae</taxon>
        <taxon>Hypocreales</taxon>
        <taxon>Nectriaceae</taxon>
        <taxon>Fusarium</taxon>
        <taxon>Fusarium fujikuroi species complex</taxon>
    </lineage>
</organism>
<keyword evidence="2" id="KW-1185">Reference proteome</keyword>
<dbReference type="RefSeq" id="XP_037212643.1">
    <property type="nucleotide sequence ID" value="XM_037349195.1"/>
</dbReference>
<dbReference type="AlphaFoldDB" id="A0A8H5SGD3"/>
<accession>A0A8H5SGD3</accession>
<gene>
    <name evidence="1" type="ORF">FTJAE_295</name>
</gene>
<protein>
    <submittedName>
        <fullName evidence="1">Uncharacterized protein</fullName>
    </submittedName>
</protein>
<reference evidence="1 2" key="1">
    <citation type="submission" date="2020-05" db="EMBL/GenBank/DDBJ databases">
        <title>Identification and distribution of gene clusters putatively required for synthesis of sphingolipid metabolism inhibitors in phylogenetically diverse species of the filamentous fungus Fusarium.</title>
        <authorList>
            <person name="Kim H.-S."/>
            <person name="Busman M."/>
            <person name="Brown D.W."/>
            <person name="Divon H."/>
            <person name="Uhlig S."/>
            <person name="Proctor R.H."/>
        </authorList>
    </citation>
    <scope>NUCLEOTIDE SEQUENCE [LARGE SCALE GENOMIC DNA]</scope>
    <source>
        <strain evidence="1 2">NRRL 66243</strain>
    </source>
</reference>
<evidence type="ECO:0000313" key="1">
    <source>
        <dbReference type="EMBL" id="KAF5651118.1"/>
    </source>
</evidence>
<dbReference type="Proteomes" id="UP000530670">
    <property type="component" value="Unassembled WGS sequence"/>
</dbReference>
<sequence>MSSGRRAPLKPPVDGSSTVSLDWMGTPPNTLPFCPSLYPLSCLSDPWIAVDRPFSDEPAALALDSITVDPLPTTFKPIGLAACSRVLVLDGYVEDLRDCVAPNDELASRRPPALALGGTENTLRITLILTRAIGLTRLEHYAIGPQKGTITLSCGFCTAKETAPSRLHRPLTR</sequence>
<proteinExistence type="predicted"/>
<dbReference type="EMBL" id="JAAQRI010000010">
    <property type="protein sequence ID" value="KAF5651118.1"/>
    <property type="molecule type" value="Genomic_DNA"/>
</dbReference>
<evidence type="ECO:0000313" key="2">
    <source>
        <dbReference type="Proteomes" id="UP000530670"/>
    </source>
</evidence>
<name>A0A8H5SGD3_9HYPO</name>